<sequence>MALIYDENNKSDFTGSIDRINGTNAYLRHYANYLYLTFILANGTRVEKQDASKELIICERKMKFWQRHPRYVHEDAMRGIEQLKRDWDSKAA</sequence>
<evidence type="ECO:0000313" key="2">
    <source>
        <dbReference type="Proteomes" id="UP000549052"/>
    </source>
</evidence>
<name>A0A839EYV0_9HYPH</name>
<keyword evidence="2" id="KW-1185">Reference proteome</keyword>
<organism evidence="1 2">
    <name type="scientific">Phyllobacterium myrsinacearum</name>
    <dbReference type="NCBI Taxonomy" id="28101"/>
    <lineage>
        <taxon>Bacteria</taxon>
        <taxon>Pseudomonadati</taxon>
        <taxon>Pseudomonadota</taxon>
        <taxon>Alphaproteobacteria</taxon>
        <taxon>Hyphomicrobiales</taxon>
        <taxon>Phyllobacteriaceae</taxon>
        <taxon>Phyllobacterium</taxon>
    </lineage>
</organism>
<comment type="caution">
    <text evidence="1">The sequence shown here is derived from an EMBL/GenBank/DDBJ whole genome shotgun (WGS) entry which is preliminary data.</text>
</comment>
<accession>A0A839EYV0</accession>
<evidence type="ECO:0000313" key="1">
    <source>
        <dbReference type="EMBL" id="MBA8881650.1"/>
    </source>
</evidence>
<dbReference type="AlphaFoldDB" id="A0A839EYV0"/>
<reference evidence="1 2" key="1">
    <citation type="submission" date="2020-07" db="EMBL/GenBank/DDBJ databases">
        <title>Genomic Encyclopedia of Type Strains, Phase IV (KMG-V): Genome sequencing to study the core and pangenomes of soil and plant-associated prokaryotes.</title>
        <authorList>
            <person name="Whitman W."/>
        </authorList>
    </citation>
    <scope>NUCLEOTIDE SEQUENCE [LARGE SCALE GENOMIC DNA]</scope>
    <source>
        <strain evidence="1 2">AN3</strain>
    </source>
</reference>
<dbReference type="Proteomes" id="UP000549052">
    <property type="component" value="Unassembled WGS sequence"/>
</dbReference>
<protein>
    <submittedName>
        <fullName evidence="1">Uncharacterized protein</fullName>
    </submittedName>
</protein>
<dbReference type="RefSeq" id="WP_182552211.1">
    <property type="nucleotide sequence ID" value="NZ_JACGXN010000016.1"/>
</dbReference>
<proteinExistence type="predicted"/>
<gene>
    <name evidence="1" type="ORF">FHW16_005395</name>
</gene>
<dbReference type="EMBL" id="JACGXN010000016">
    <property type="protein sequence ID" value="MBA8881650.1"/>
    <property type="molecule type" value="Genomic_DNA"/>
</dbReference>